<proteinExistence type="predicted"/>
<feature type="compositionally biased region" description="Low complexity" evidence="3">
    <location>
        <begin position="9"/>
        <end position="31"/>
    </location>
</feature>
<organism evidence="5 6">
    <name type="scientific">Trametes coccinea (strain BRFM310)</name>
    <name type="common">Pycnoporus coccineus</name>
    <dbReference type="NCBI Taxonomy" id="1353009"/>
    <lineage>
        <taxon>Eukaryota</taxon>
        <taxon>Fungi</taxon>
        <taxon>Dikarya</taxon>
        <taxon>Basidiomycota</taxon>
        <taxon>Agaricomycotina</taxon>
        <taxon>Agaricomycetes</taxon>
        <taxon>Polyporales</taxon>
        <taxon>Polyporaceae</taxon>
        <taxon>Trametes</taxon>
    </lineage>
</organism>
<dbReference type="PROSITE" id="PS51939">
    <property type="entry name" value="XRRM"/>
    <property type="match status" value="1"/>
</dbReference>
<keyword evidence="6" id="KW-1185">Reference proteome</keyword>
<accession>A0A1Y2IA19</accession>
<feature type="region of interest" description="Disordered" evidence="3">
    <location>
        <begin position="1"/>
        <end position="55"/>
    </location>
</feature>
<dbReference type="GO" id="GO:1990904">
    <property type="term" value="C:ribonucleoprotein complex"/>
    <property type="evidence" value="ECO:0007669"/>
    <property type="project" value="UniProtKB-UniRule"/>
</dbReference>
<feature type="compositionally biased region" description="Polar residues" evidence="3">
    <location>
        <begin position="323"/>
        <end position="333"/>
    </location>
</feature>
<feature type="region of interest" description="Disordered" evidence="3">
    <location>
        <begin position="323"/>
        <end position="387"/>
    </location>
</feature>
<feature type="compositionally biased region" description="Basic and acidic residues" evidence="3">
    <location>
        <begin position="39"/>
        <end position="54"/>
    </location>
</feature>
<feature type="compositionally biased region" description="Low complexity" evidence="3">
    <location>
        <begin position="532"/>
        <end position="544"/>
    </location>
</feature>
<feature type="domain" description="XRRM" evidence="4">
    <location>
        <begin position="390"/>
        <end position="537"/>
    </location>
</feature>
<keyword evidence="1 2" id="KW-0694">RNA-binding</keyword>
<dbReference type="SUPFAM" id="SSF54928">
    <property type="entry name" value="RNA-binding domain, RBD"/>
    <property type="match status" value="1"/>
</dbReference>
<evidence type="ECO:0000256" key="3">
    <source>
        <dbReference type="SAM" id="MobiDB-lite"/>
    </source>
</evidence>
<evidence type="ECO:0000313" key="6">
    <source>
        <dbReference type="Proteomes" id="UP000193067"/>
    </source>
</evidence>
<feature type="region of interest" description="Disordered" evidence="3">
    <location>
        <begin position="517"/>
        <end position="559"/>
    </location>
</feature>
<dbReference type="GO" id="GO:0070034">
    <property type="term" value="F:telomerase RNA binding"/>
    <property type="evidence" value="ECO:0007669"/>
    <property type="project" value="InterPro"/>
</dbReference>
<reference evidence="5 6" key="1">
    <citation type="journal article" date="2015" name="Biotechnol. Biofuels">
        <title>Enhanced degradation of softwood versus hardwood by the white-rot fungus Pycnoporus coccineus.</title>
        <authorList>
            <person name="Couturier M."/>
            <person name="Navarro D."/>
            <person name="Chevret D."/>
            <person name="Henrissat B."/>
            <person name="Piumi F."/>
            <person name="Ruiz-Duenas F.J."/>
            <person name="Martinez A.T."/>
            <person name="Grigoriev I.V."/>
            <person name="Riley R."/>
            <person name="Lipzen A."/>
            <person name="Berrin J.G."/>
            <person name="Master E.R."/>
            <person name="Rosso M.N."/>
        </authorList>
    </citation>
    <scope>NUCLEOTIDE SEQUENCE [LARGE SCALE GENOMIC DNA]</scope>
    <source>
        <strain evidence="5 6">BRFM310</strain>
    </source>
</reference>
<dbReference type="GO" id="GO:1904868">
    <property type="term" value="P:telomerase catalytic core complex assembly"/>
    <property type="evidence" value="ECO:0007669"/>
    <property type="project" value="InterPro"/>
</dbReference>
<dbReference type="AlphaFoldDB" id="A0A1Y2IA19"/>
<dbReference type="InterPro" id="IPR035979">
    <property type="entry name" value="RBD_domain_sf"/>
</dbReference>
<dbReference type="CDD" id="cd00590">
    <property type="entry name" value="RRM_SF"/>
    <property type="match status" value="1"/>
</dbReference>
<protein>
    <recommendedName>
        <fullName evidence="4">XRRM domain-containing protein</fullName>
    </recommendedName>
</protein>
<gene>
    <name evidence="5" type="ORF">PYCCODRAFT_1418603</name>
</gene>
<feature type="compositionally biased region" description="Basic and acidic residues" evidence="3">
    <location>
        <begin position="335"/>
        <end position="362"/>
    </location>
</feature>
<dbReference type="STRING" id="1353009.A0A1Y2IA19"/>
<evidence type="ECO:0000256" key="1">
    <source>
        <dbReference type="ARBA" id="ARBA00022884"/>
    </source>
</evidence>
<dbReference type="OrthoDB" id="439993at2759"/>
<dbReference type="EMBL" id="KZ084144">
    <property type="protein sequence ID" value="OSC97934.1"/>
    <property type="molecule type" value="Genomic_DNA"/>
</dbReference>
<name>A0A1Y2IA19_TRAC3</name>
<evidence type="ECO:0000313" key="5">
    <source>
        <dbReference type="EMBL" id="OSC97934.1"/>
    </source>
</evidence>
<dbReference type="Pfam" id="PF19977">
    <property type="entry name" value="xRRM"/>
    <property type="match status" value="1"/>
</dbReference>
<dbReference type="InterPro" id="IPR045537">
    <property type="entry name" value="Lar7_xRRM"/>
</dbReference>
<dbReference type="InterPro" id="IPR014886">
    <property type="entry name" value="La_xRRM"/>
</dbReference>
<dbReference type="InterPro" id="IPR012677">
    <property type="entry name" value="Nucleotide-bd_a/b_plait_sf"/>
</dbReference>
<feature type="compositionally biased region" description="Basic residues" evidence="3">
    <location>
        <begin position="549"/>
        <end position="559"/>
    </location>
</feature>
<dbReference type="Proteomes" id="UP000193067">
    <property type="component" value="Unassembled WGS sequence"/>
</dbReference>
<dbReference type="Gene3D" id="3.30.70.330">
    <property type="match status" value="1"/>
</dbReference>
<evidence type="ECO:0000256" key="2">
    <source>
        <dbReference type="PROSITE-ProRule" id="PRU01288"/>
    </source>
</evidence>
<evidence type="ECO:0000259" key="4">
    <source>
        <dbReference type="PROSITE" id="PS51939"/>
    </source>
</evidence>
<sequence length="559" mass="61269">MFPFVPRKVAQQARTQRPATPATASTSATVPAPVPSPETAERSADDAKGKRRTTDAIAQDEDLAALLWLSLSDHSLSENVNLRRAFASADDGWIPLSVLHRHSPFLAHLNRNPPESTFVRAVRAHAPELLEVRMRVSAPHKAAWYGSDSSSATDDLGGYEVRRKDWRDALSRARNSTRHEWDLRTVYMECIPLAHRAVPQIYRFIASLLGLTTPEHIATTTTRIQCITLPSHHLDRPGDAPKPKGFAFVTFSDEADAARLATDWPWLPRRCPSTPDGKTRPEDTSLAHDAAKFGFRVIRKARWDELKEEYLSYRQRLLDQAASKSSRATTSMQHADARGPRSADHMRDITERPQHADAKPRSGEPSPPRLSAEDSSRNAPAPAPLDPASSFPPGCLVYVRNVHPETNKTTLKALFGAHAFGSAAAASSALDYVDYSKGMTSCHLRLSAPSHAQALVSAFGSHPIVQRQGLDDTGARLPDDCPEDERATAISVEVVQGTREELYWSKVPEKVRREAVRKAIAQTSSQGGDGTGEVADGDGVAADGEGQGGKRKRKRRKKA</sequence>